<protein>
    <submittedName>
        <fullName evidence="1">Uncharacterized protein</fullName>
    </submittedName>
</protein>
<evidence type="ECO:0000313" key="2">
    <source>
        <dbReference type="Proteomes" id="UP000466966"/>
    </source>
</evidence>
<dbReference type="AlphaFoldDB" id="A0A844YUS3"/>
<keyword evidence="2" id="KW-1185">Reference proteome</keyword>
<organism evidence="1 2">
    <name type="scientific">Alteraurantiacibacter buctensis</name>
    <dbReference type="NCBI Taxonomy" id="1503981"/>
    <lineage>
        <taxon>Bacteria</taxon>
        <taxon>Pseudomonadati</taxon>
        <taxon>Pseudomonadota</taxon>
        <taxon>Alphaproteobacteria</taxon>
        <taxon>Sphingomonadales</taxon>
        <taxon>Erythrobacteraceae</taxon>
        <taxon>Alteraurantiacibacter</taxon>
    </lineage>
</organism>
<reference evidence="1 2" key="1">
    <citation type="submission" date="2019-12" db="EMBL/GenBank/DDBJ databases">
        <title>Genomic-based taxomic classification of the family Erythrobacteraceae.</title>
        <authorList>
            <person name="Xu L."/>
        </authorList>
    </citation>
    <scope>NUCLEOTIDE SEQUENCE [LARGE SCALE GENOMIC DNA]</scope>
    <source>
        <strain evidence="1 2">M0322</strain>
    </source>
</reference>
<proteinExistence type="predicted"/>
<dbReference type="Proteomes" id="UP000466966">
    <property type="component" value="Unassembled WGS sequence"/>
</dbReference>
<dbReference type="RefSeq" id="WP_160770640.1">
    <property type="nucleotide sequence ID" value="NZ_WTYV01000001.1"/>
</dbReference>
<sequence>MPLVEVYEGDDDSQLLVTADFDFLPRVGEYISHDAGDYFRYYDVVEVWHRAEPGNARFRACARVVLRD</sequence>
<accession>A0A844YUS3</accession>
<gene>
    <name evidence="1" type="ORF">GRI99_03850</name>
</gene>
<dbReference type="EMBL" id="WTYV01000001">
    <property type="protein sequence ID" value="MXO70766.1"/>
    <property type="molecule type" value="Genomic_DNA"/>
</dbReference>
<evidence type="ECO:0000313" key="1">
    <source>
        <dbReference type="EMBL" id="MXO70766.1"/>
    </source>
</evidence>
<dbReference type="OrthoDB" id="7510394at2"/>
<name>A0A844YUS3_9SPHN</name>
<comment type="caution">
    <text evidence="1">The sequence shown here is derived from an EMBL/GenBank/DDBJ whole genome shotgun (WGS) entry which is preliminary data.</text>
</comment>